<dbReference type="Gene3D" id="2.40.50.140">
    <property type="entry name" value="Nucleic acid-binding proteins"/>
    <property type="match status" value="1"/>
</dbReference>
<name>A0ABD3MIF2_9STRA</name>
<evidence type="ECO:0000256" key="3">
    <source>
        <dbReference type="PROSITE-ProRule" id="PRU00209"/>
    </source>
</evidence>
<dbReference type="SUPFAM" id="SSF50249">
    <property type="entry name" value="Nucleic acid-binding proteins"/>
    <property type="match status" value="1"/>
</dbReference>
<dbReference type="GO" id="GO:0000049">
    <property type="term" value="F:tRNA binding"/>
    <property type="evidence" value="ECO:0007669"/>
    <property type="project" value="UniProtKB-UniRule"/>
</dbReference>
<evidence type="ECO:0000259" key="5">
    <source>
        <dbReference type="PROSITE" id="PS50886"/>
    </source>
</evidence>
<evidence type="ECO:0000313" key="6">
    <source>
        <dbReference type="EMBL" id="KAL3762524.1"/>
    </source>
</evidence>
<gene>
    <name evidence="6" type="ORF">ACHAW5_008450</name>
</gene>
<dbReference type="Pfam" id="PF01588">
    <property type="entry name" value="tRNA_bind"/>
    <property type="match status" value="1"/>
</dbReference>
<feature type="compositionally biased region" description="Basic and acidic residues" evidence="4">
    <location>
        <begin position="143"/>
        <end position="173"/>
    </location>
</feature>
<sequence>MADISQYKVGIVLSAENKGSSGQKPLKVCSVDVGADDGEPIAVVTSAVNVREGSRIVVAPVGSTIIDDGGEEITIRRTTVGGYPSEGMFCDARMLGWGAGSSSGIAVQVPESYAPGTSPPTTRPGAPDSSSVATSSAEAPGLFEKKLTKEEKKRLAEEKRKARKAAKEGKEKE</sequence>
<evidence type="ECO:0000256" key="2">
    <source>
        <dbReference type="ARBA" id="ARBA00022884"/>
    </source>
</evidence>
<evidence type="ECO:0000256" key="1">
    <source>
        <dbReference type="ARBA" id="ARBA00022555"/>
    </source>
</evidence>
<dbReference type="InterPro" id="IPR002547">
    <property type="entry name" value="tRNA-bd_dom"/>
</dbReference>
<comment type="caution">
    <text evidence="6">The sequence shown here is derived from an EMBL/GenBank/DDBJ whole genome shotgun (WGS) entry which is preliminary data.</text>
</comment>
<dbReference type="InterPro" id="IPR012340">
    <property type="entry name" value="NA-bd_OB-fold"/>
</dbReference>
<dbReference type="PROSITE" id="PS50886">
    <property type="entry name" value="TRBD"/>
    <property type="match status" value="1"/>
</dbReference>
<feature type="domain" description="TRNA-binding" evidence="5">
    <location>
        <begin position="1"/>
        <end position="120"/>
    </location>
</feature>
<dbReference type="Proteomes" id="UP001530315">
    <property type="component" value="Unassembled WGS sequence"/>
</dbReference>
<keyword evidence="2 3" id="KW-0694">RNA-binding</keyword>
<evidence type="ECO:0000313" key="7">
    <source>
        <dbReference type="Proteomes" id="UP001530315"/>
    </source>
</evidence>
<protein>
    <recommendedName>
        <fullName evidence="5">tRNA-binding domain-containing protein</fullName>
    </recommendedName>
</protein>
<feature type="region of interest" description="Disordered" evidence="4">
    <location>
        <begin position="108"/>
        <end position="173"/>
    </location>
</feature>
<keyword evidence="7" id="KW-1185">Reference proteome</keyword>
<keyword evidence="1 3" id="KW-0820">tRNA-binding</keyword>
<proteinExistence type="predicted"/>
<accession>A0ABD3MIF2</accession>
<evidence type="ECO:0000256" key="4">
    <source>
        <dbReference type="SAM" id="MobiDB-lite"/>
    </source>
</evidence>
<dbReference type="EMBL" id="JALLAZ020001826">
    <property type="protein sequence ID" value="KAL3762524.1"/>
    <property type="molecule type" value="Genomic_DNA"/>
</dbReference>
<reference evidence="6 7" key="1">
    <citation type="submission" date="2024-10" db="EMBL/GenBank/DDBJ databases">
        <title>Updated reference genomes for cyclostephanoid diatoms.</title>
        <authorList>
            <person name="Roberts W.R."/>
            <person name="Alverson A.J."/>
        </authorList>
    </citation>
    <scope>NUCLEOTIDE SEQUENCE [LARGE SCALE GENOMIC DNA]</scope>
    <source>
        <strain evidence="6 7">AJA276-08</strain>
    </source>
</reference>
<organism evidence="6 7">
    <name type="scientific">Stephanodiscus triporus</name>
    <dbReference type="NCBI Taxonomy" id="2934178"/>
    <lineage>
        <taxon>Eukaryota</taxon>
        <taxon>Sar</taxon>
        <taxon>Stramenopiles</taxon>
        <taxon>Ochrophyta</taxon>
        <taxon>Bacillariophyta</taxon>
        <taxon>Coscinodiscophyceae</taxon>
        <taxon>Thalassiosirophycidae</taxon>
        <taxon>Stephanodiscales</taxon>
        <taxon>Stephanodiscaceae</taxon>
        <taxon>Stephanodiscus</taxon>
    </lineage>
</organism>
<dbReference type="AlphaFoldDB" id="A0ABD3MIF2"/>
<feature type="compositionally biased region" description="Polar residues" evidence="4">
    <location>
        <begin position="128"/>
        <end position="137"/>
    </location>
</feature>